<organism evidence="3 4">
    <name type="scientific">Sulfobacillus harzensis</name>
    <dbReference type="NCBI Taxonomy" id="2729629"/>
    <lineage>
        <taxon>Bacteria</taxon>
        <taxon>Bacillati</taxon>
        <taxon>Bacillota</taxon>
        <taxon>Clostridia</taxon>
        <taxon>Eubacteriales</taxon>
        <taxon>Clostridiales Family XVII. Incertae Sedis</taxon>
        <taxon>Sulfobacillus</taxon>
    </lineage>
</organism>
<dbReference type="InterPro" id="IPR029045">
    <property type="entry name" value="ClpP/crotonase-like_dom_sf"/>
</dbReference>
<dbReference type="InterPro" id="IPR018376">
    <property type="entry name" value="Enoyl-CoA_hyd/isom_CS"/>
</dbReference>
<reference evidence="3 4" key="1">
    <citation type="submission" date="2020-04" db="EMBL/GenBank/DDBJ databases">
        <authorList>
            <person name="Zhang R."/>
            <person name="Schippers A."/>
        </authorList>
    </citation>
    <scope>NUCLEOTIDE SEQUENCE [LARGE SCALE GENOMIC DNA]</scope>
    <source>
        <strain evidence="3 4">DSM 109850</strain>
    </source>
</reference>
<dbReference type="AlphaFoldDB" id="A0A7Y0L0K1"/>
<evidence type="ECO:0000313" key="4">
    <source>
        <dbReference type="Proteomes" id="UP000533476"/>
    </source>
</evidence>
<comment type="similarity">
    <text evidence="1 2">Belongs to the enoyl-CoA hydratase/isomerase family.</text>
</comment>
<dbReference type="SUPFAM" id="SSF52096">
    <property type="entry name" value="ClpP/crotonase"/>
    <property type="match status" value="1"/>
</dbReference>
<dbReference type="PANTHER" id="PTHR43459">
    <property type="entry name" value="ENOYL-COA HYDRATASE"/>
    <property type="match status" value="1"/>
</dbReference>
<dbReference type="InterPro" id="IPR001753">
    <property type="entry name" value="Enoyl-CoA_hydra/iso"/>
</dbReference>
<dbReference type="PROSITE" id="PS00166">
    <property type="entry name" value="ENOYL_COA_HYDRATASE"/>
    <property type="match status" value="1"/>
</dbReference>
<dbReference type="EMBL" id="JABBVZ010000004">
    <property type="protein sequence ID" value="NMP21096.1"/>
    <property type="molecule type" value="Genomic_DNA"/>
</dbReference>
<dbReference type="Pfam" id="PF00378">
    <property type="entry name" value="ECH_1"/>
    <property type="match status" value="1"/>
</dbReference>
<dbReference type="CDD" id="cd06558">
    <property type="entry name" value="crotonase-like"/>
    <property type="match status" value="1"/>
</dbReference>
<name>A0A7Y0L0K1_9FIRM</name>
<comment type="caution">
    <text evidence="3">The sequence shown here is derived from an EMBL/GenBank/DDBJ whole genome shotgun (WGS) entry which is preliminary data.</text>
</comment>
<keyword evidence="4" id="KW-1185">Reference proteome</keyword>
<dbReference type="Gene3D" id="1.10.12.10">
    <property type="entry name" value="Lyase 2-enoyl-coa Hydratase, Chain A, domain 2"/>
    <property type="match status" value="1"/>
</dbReference>
<dbReference type="RefSeq" id="WP_169096098.1">
    <property type="nucleotide sequence ID" value="NZ_JABBVZ010000004.1"/>
</dbReference>
<dbReference type="Proteomes" id="UP000533476">
    <property type="component" value="Unassembled WGS sequence"/>
</dbReference>
<dbReference type="PANTHER" id="PTHR43459:SF1">
    <property type="entry name" value="EG:BACN32G11.4 PROTEIN"/>
    <property type="match status" value="1"/>
</dbReference>
<accession>A0A7Y0L0K1</accession>
<evidence type="ECO:0000256" key="2">
    <source>
        <dbReference type="RuleBase" id="RU003707"/>
    </source>
</evidence>
<evidence type="ECO:0000256" key="1">
    <source>
        <dbReference type="ARBA" id="ARBA00005254"/>
    </source>
</evidence>
<gene>
    <name evidence="3" type="ORF">HIJ39_01825</name>
</gene>
<protein>
    <submittedName>
        <fullName evidence="3">Enoyl-CoA hydratase/isomerase family protein</fullName>
    </submittedName>
</protein>
<dbReference type="GO" id="GO:0016853">
    <property type="term" value="F:isomerase activity"/>
    <property type="evidence" value="ECO:0007669"/>
    <property type="project" value="UniProtKB-KW"/>
</dbReference>
<proteinExistence type="inferred from homology"/>
<dbReference type="InterPro" id="IPR014748">
    <property type="entry name" value="Enoyl-CoA_hydra_C"/>
</dbReference>
<sequence length="264" mass="28903">METDDIVWERQGSRAILRMNRPAALNALTASLRQGLVEGLRRAADDPEVRVVILRGEGRAFSVGQDLKEMQSYYQEHGPQLGQLVEDEYIPIVHALRGLPKPTIAVVEGAAVGGGMALALATDFRVITNRAQLVPGFVNVALAPDTGTTFLLARAIGYHRALNLCLLGEPLRANDMVSWGLAKIAHESSESLEDELNTLADKLAHGPTRAYAEIRRMFDRAQPLGLQDVLMLERDVQDALAHTQDHREAVDAFLAKRPPNFTGA</sequence>
<keyword evidence="3" id="KW-0413">Isomerase</keyword>
<evidence type="ECO:0000313" key="3">
    <source>
        <dbReference type="EMBL" id="NMP21096.1"/>
    </source>
</evidence>
<dbReference type="Gene3D" id="3.90.226.10">
    <property type="entry name" value="2-enoyl-CoA Hydratase, Chain A, domain 1"/>
    <property type="match status" value="1"/>
</dbReference>